<dbReference type="GO" id="GO:0005829">
    <property type="term" value="C:cytosol"/>
    <property type="evidence" value="ECO:0007669"/>
    <property type="project" value="TreeGrafter"/>
</dbReference>
<evidence type="ECO:0000256" key="9">
    <source>
        <dbReference type="RuleBase" id="RU003448"/>
    </source>
</evidence>
<comment type="catalytic activity">
    <reaction evidence="7 9">
        <text>L-aspartate + ATP = 4-phospho-L-aspartate + ADP</text>
        <dbReference type="Rhea" id="RHEA:23776"/>
        <dbReference type="ChEBI" id="CHEBI:29991"/>
        <dbReference type="ChEBI" id="CHEBI:30616"/>
        <dbReference type="ChEBI" id="CHEBI:57535"/>
        <dbReference type="ChEBI" id="CHEBI:456216"/>
        <dbReference type="EC" id="2.7.2.4"/>
    </reaction>
</comment>
<accession>A0A9X4RX26</accession>
<dbReference type="InterPro" id="IPR042199">
    <property type="entry name" value="AsparK_Bifunc_asparK/hSer_DH"/>
</dbReference>
<dbReference type="Gene3D" id="3.40.1160.10">
    <property type="entry name" value="Acetylglutamate kinase-like"/>
    <property type="match status" value="1"/>
</dbReference>
<dbReference type="CDD" id="cd04243">
    <property type="entry name" value="AAK_AK-HSDH-like"/>
    <property type="match status" value="1"/>
</dbReference>
<feature type="binding site" evidence="8">
    <location>
        <position position="228"/>
    </location>
    <ligand>
        <name>ATP</name>
        <dbReference type="ChEBI" id="CHEBI:30616"/>
    </ligand>
</feature>
<evidence type="ECO:0000256" key="5">
    <source>
        <dbReference type="ARBA" id="ARBA00022777"/>
    </source>
</evidence>
<keyword evidence="13" id="KW-1185">Reference proteome</keyword>
<dbReference type="EMBL" id="JANCMU010000001">
    <property type="protein sequence ID" value="MDG4945404.1"/>
    <property type="molecule type" value="Genomic_DNA"/>
</dbReference>
<evidence type="ECO:0000256" key="2">
    <source>
        <dbReference type="ARBA" id="ARBA00010122"/>
    </source>
</evidence>
<evidence type="ECO:0000256" key="7">
    <source>
        <dbReference type="ARBA" id="ARBA00047872"/>
    </source>
</evidence>
<dbReference type="AlphaFoldDB" id="A0A9X4RX26"/>
<evidence type="ECO:0000259" key="11">
    <source>
        <dbReference type="Pfam" id="PF00696"/>
    </source>
</evidence>
<dbReference type="GO" id="GO:0009089">
    <property type="term" value="P:lysine biosynthetic process via diaminopimelate"/>
    <property type="evidence" value="ECO:0007669"/>
    <property type="project" value="InterPro"/>
</dbReference>
<dbReference type="InterPro" id="IPR001341">
    <property type="entry name" value="Asp_kinase"/>
</dbReference>
<comment type="pathway">
    <text evidence="10">Amino-acid biosynthesis; L-methionine biosynthesis via de novo pathway; L-homoserine from L-aspartate: step 1/3.</text>
</comment>
<dbReference type="GO" id="GO:0005524">
    <property type="term" value="F:ATP binding"/>
    <property type="evidence" value="ECO:0007669"/>
    <property type="project" value="UniProtKB-KW"/>
</dbReference>
<keyword evidence="10" id="KW-0028">Amino-acid biosynthesis</keyword>
<dbReference type="InterPro" id="IPR045865">
    <property type="entry name" value="ACT-like_dom_sf"/>
</dbReference>
<dbReference type="InterPro" id="IPR001048">
    <property type="entry name" value="Asp/Glu/Uridylate_kinase"/>
</dbReference>
<dbReference type="GO" id="GO:0009090">
    <property type="term" value="P:homoserine biosynthetic process"/>
    <property type="evidence" value="ECO:0007669"/>
    <property type="project" value="TreeGrafter"/>
</dbReference>
<protein>
    <recommendedName>
        <fullName evidence="9">Aspartokinase</fullName>
        <ecNumber evidence="9">2.7.2.4</ecNumber>
    </recommendedName>
</protein>
<evidence type="ECO:0000256" key="4">
    <source>
        <dbReference type="ARBA" id="ARBA00022741"/>
    </source>
</evidence>
<proteinExistence type="inferred from homology"/>
<feature type="binding site" evidence="8">
    <location>
        <position position="43"/>
    </location>
    <ligand>
        <name>substrate</name>
    </ligand>
</feature>
<comment type="similarity">
    <text evidence="2 9">Belongs to the aspartokinase family.</text>
</comment>
<organism evidence="12 13">
    <name type="scientific">Profundicola chukchiensis</name>
    <dbReference type="NCBI Taxonomy" id="2961959"/>
    <lineage>
        <taxon>Bacteria</taxon>
        <taxon>Pseudomonadati</taxon>
        <taxon>Bacteroidota</taxon>
        <taxon>Flavobacteriia</taxon>
        <taxon>Flavobacteriales</taxon>
        <taxon>Weeksellaceae</taxon>
        <taxon>Profundicola</taxon>
    </lineage>
</organism>
<keyword evidence="6 8" id="KW-0067">ATP-binding</keyword>
<dbReference type="Gene3D" id="3.30.70.260">
    <property type="match status" value="1"/>
</dbReference>
<comment type="pathway">
    <text evidence="1 10">Amino-acid biosynthesis; L-lysine biosynthesis via DAP pathway; (S)-tetrahydrodipicolinate from L-aspartate: step 1/4.</text>
</comment>
<feature type="domain" description="Aspartate/glutamate/uridylate kinase" evidence="11">
    <location>
        <begin position="2"/>
        <end position="274"/>
    </location>
</feature>
<dbReference type="Gene3D" id="1.20.120.1320">
    <property type="entry name" value="Aspartokinase, catalytic domain"/>
    <property type="match status" value="1"/>
</dbReference>
<dbReference type="Pfam" id="PF00696">
    <property type="entry name" value="AA_kinase"/>
    <property type="match status" value="1"/>
</dbReference>
<evidence type="ECO:0000313" key="12">
    <source>
        <dbReference type="EMBL" id="MDG4945404.1"/>
    </source>
</evidence>
<feature type="binding site" evidence="8">
    <location>
        <begin position="5"/>
        <end position="8"/>
    </location>
    <ligand>
        <name>ATP</name>
        <dbReference type="ChEBI" id="CHEBI:30616"/>
    </ligand>
</feature>
<keyword evidence="3 9" id="KW-0808">Transferase</keyword>
<comment type="caution">
    <text evidence="12">The sequence shown here is derived from an EMBL/GenBank/DDBJ whole genome shotgun (WGS) entry which is preliminary data.</text>
</comment>
<evidence type="ECO:0000256" key="1">
    <source>
        <dbReference type="ARBA" id="ARBA00004766"/>
    </source>
</evidence>
<gene>
    <name evidence="12" type="ORF">NMK71_03175</name>
</gene>
<dbReference type="Proteomes" id="UP001152599">
    <property type="component" value="Unassembled WGS sequence"/>
</dbReference>
<dbReference type="PANTHER" id="PTHR21499:SF59">
    <property type="entry name" value="ASPARTOKINASE"/>
    <property type="match status" value="1"/>
</dbReference>
<dbReference type="InterPro" id="IPR005260">
    <property type="entry name" value="Asp_kin_monofn"/>
</dbReference>
<dbReference type="GO" id="GO:0004072">
    <property type="term" value="F:aspartate kinase activity"/>
    <property type="evidence" value="ECO:0007669"/>
    <property type="project" value="UniProtKB-EC"/>
</dbReference>
<dbReference type="InterPro" id="IPR036393">
    <property type="entry name" value="AceGlu_kinase-like_sf"/>
</dbReference>
<evidence type="ECO:0000256" key="10">
    <source>
        <dbReference type="RuleBase" id="RU004249"/>
    </source>
</evidence>
<dbReference type="NCBIfam" id="TIGR00657">
    <property type="entry name" value="asp_kinases"/>
    <property type="match status" value="1"/>
</dbReference>
<comment type="pathway">
    <text evidence="10">Amino-acid biosynthesis; L-threonine biosynthesis; L-threonine from L-aspartate: step 1/5.</text>
</comment>
<keyword evidence="4 8" id="KW-0547">Nucleotide-binding</keyword>
<evidence type="ECO:0000256" key="3">
    <source>
        <dbReference type="ARBA" id="ARBA00022679"/>
    </source>
</evidence>
<sequence>MKVYKFGGASVKDAAGVRNVLKVLQQTGEKQTLVVVSAMGKSTNAFEEVLNLYFKDKQHTQKLEEIKAFHTEIAQDLLDQNNPVFATIDEYFFQIEDFLLKNKSPNYDYVYDQIISYGELLSSQILSAYLNQENLTNDWIDVRDYIKTDSSYREAKVDWETTCDNLQKLKKDQLYITQGFIGSNENYFTTTLGREGSDYSGAIIAYCLDAYSLTIWKDVPGVLNADPRYFENASQLMHISYEEAIELAYYGASVIHPKTLQPLQRKKIPLFVKSFEHPELQGTEIKNGQALDPYIPCFIVKKNQTALTISTHDFAFIDESVLRDVFDTLTENQLKVNLIQISAISLSLCLEDKFNTLDKAIEVIKKRFKVTLYQDCSLYTIRHADQNSLSFIPNTDKTIIKQAGVNTLQLVIKQDE</sequence>
<feature type="binding site" evidence="8">
    <location>
        <position position="119"/>
    </location>
    <ligand>
        <name>substrate</name>
    </ligand>
</feature>
<evidence type="ECO:0000256" key="6">
    <source>
        <dbReference type="ARBA" id="ARBA00022840"/>
    </source>
</evidence>
<dbReference type="EC" id="2.7.2.4" evidence="9"/>
<dbReference type="SUPFAM" id="SSF53633">
    <property type="entry name" value="Carbamate kinase-like"/>
    <property type="match status" value="1"/>
</dbReference>
<dbReference type="PANTHER" id="PTHR21499">
    <property type="entry name" value="ASPARTATE KINASE"/>
    <property type="match status" value="1"/>
</dbReference>
<dbReference type="SUPFAM" id="SSF55021">
    <property type="entry name" value="ACT-like"/>
    <property type="match status" value="1"/>
</dbReference>
<dbReference type="PIRSF" id="PIRSF000726">
    <property type="entry name" value="Asp_kin"/>
    <property type="match status" value="1"/>
</dbReference>
<dbReference type="RefSeq" id="WP_304420029.1">
    <property type="nucleotide sequence ID" value="NZ_JANCMU010000001.1"/>
</dbReference>
<reference evidence="12" key="1">
    <citation type="submission" date="2022-07" db="EMBL/GenBank/DDBJ databases">
        <title>Description and genome-wide analysis of Profundicola chukchiensis gen. nov., sp. nov., marine bacteria isolated from bottom sediments of the Chukchi Sea.</title>
        <authorList>
            <person name="Romanenko L."/>
            <person name="Otstavnykh N."/>
            <person name="Kurilenko V."/>
            <person name="Eremeev V."/>
            <person name="Velansky P."/>
            <person name="Mikhailov V."/>
            <person name="Isaeva M."/>
        </authorList>
    </citation>
    <scope>NUCLEOTIDE SEQUENCE</scope>
    <source>
        <strain evidence="12">KMM 9713</strain>
    </source>
</reference>
<evidence type="ECO:0000313" key="13">
    <source>
        <dbReference type="Proteomes" id="UP001152599"/>
    </source>
</evidence>
<keyword evidence="5 9" id="KW-0418">Kinase</keyword>
<evidence type="ECO:0000256" key="8">
    <source>
        <dbReference type="PIRSR" id="PIRSR000726-1"/>
    </source>
</evidence>
<name>A0A9X4RX26_9FLAO</name>